<dbReference type="EMBL" id="AWWI01000059">
    <property type="protein sequence ID" value="PIL20742.1"/>
    <property type="molecule type" value="Genomic_DNA"/>
</dbReference>
<comment type="caution">
    <text evidence="1">The sequence shown here is derived from an EMBL/GenBank/DDBJ whole genome shotgun (WGS) entry which is preliminary data.</text>
</comment>
<protein>
    <submittedName>
        <fullName evidence="1">Uncharacterized protein</fullName>
    </submittedName>
</protein>
<dbReference type="InterPro" id="IPR008018">
    <property type="entry name" value="Phage_tail_attach_FII"/>
</dbReference>
<accession>A0A2G8RGU9</accession>
<keyword evidence="2" id="KW-1185">Reference proteome</keyword>
<evidence type="ECO:0000313" key="1">
    <source>
        <dbReference type="EMBL" id="PIL20742.1"/>
    </source>
</evidence>
<organism evidence="1 2">
    <name type="scientific">Puniceibacterium antarcticum</name>
    <dbReference type="NCBI Taxonomy" id="1206336"/>
    <lineage>
        <taxon>Bacteria</taxon>
        <taxon>Pseudomonadati</taxon>
        <taxon>Pseudomonadota</taxon>
        <taxon>Alphaproteobacteria</taxon>
        <taxon>Rhodobacterales</taxon>
        <taxon>Paracoccaceae</taxon>
        <taxon>Puniceibacterium</taxon>
    </lineage>
</organism>
<name>A0A2G8RGU9_9RHOB</name>
<dbReference type="OrthoDB" id="8410231at2"/>
<dbReference type="AlphaFoldDB" id="A0A2G8RGU9"/>
<dbReference type="RefSeq" id="WP_099910401.1">
    <property type="nucleotide sequence ID" value="NZ_AWWI01000059.1"/>
</dbReference>
<evidence type="ECO:0000313" key="2">
    <source>
        <dbReference type="Proteomes" id="UP000231259"/>
    </source>
</evidence>
<sequence length="104" mass="11317">MTAFDLATDSLFADQNLAVDALLRLGGTGPAQPIRVIRVMPDQFVSFGEGRFVVDTMLLNIRLADAPVLSAGDTLEIADHLHEVQGTPTRDTDRLVWLAEARAQ</sequence>
<dbReference type="Pfam" id="PF05354">
    <property type="entry name" value="Phage_attach"/>
    <property type="match status" value="1"/>
</dbReference>
<gene>
    <name evidence="1" type="ORF">P775_07915</name>
</gene>
<dbReference type="GO" id="GO:0019068">
    <property type="term" value="P:virion assembly"/>
    <property type="evidence" value="ECO:0007669"/>
    <property type="project" value="InterPro"/>
</dbReference>
<dbReference type="Proteomes" id="UP000231259">
    <property type="component" value="Unassembled WGS sequence"/>
</dbReference>
<proteinExistence type="predicted"/>
<reference evidence="1 2" key="1">
    <citation type="submission" date="2013-09" db="EMBL/GenBank/DDBJ databases">
        <title>Genome sequencing of Phaeobacter antarcticus sp. nov. SM1211.</title>
        <authorList>
            <person name="Zhang X.-Y."/>
            <person name="Liu C."/>
            <person name="Chen X.-L."/>
            <person name="Xie B.-B."/>
            <person name="Qin Q.-L."/>
            <person name="Rong J.-C."/>
            <person name="Zhang Y.-Z."/>
        </authorList>
    </citation>
    <scope>NUCLEOTIDE SEQUENCE [LARGE SCALE GENOMIC DNA]</scope>
    <source>
        <strain evidence="1 2">SM1211</strain>
    </source>
</reference>